<dbReference type="AlphaFoldDB" id="A0A4R9GHB2"/>
<reference evidence="3" key="1">
    <citation type="journal article" date="2019" name="PLoS Negl. Trop. Dis.">
        <title>Revisiting the worldwide diversity of Leptospira species in the environment.</title>
        <authorList>
            <person name="Vincent A.T."/>
            <person name="Schiettekatte O."/>
            <person name="Bourhy P."/>
            <person name="Veyrier F.J."/>
            <person name="Picardeau M."/>
        </authorList>
    </citation>
    <scope>NUCLEOTIDE SEQUENCE [LARGE SCALE GENOMIC DNA]</scope>
    <source>
        <strain evidence="3">SSW15</strain>
    </source>
</reference>
<evidence type="ECO:0000259" key="2">
    <source>
        <dbReference type="Pfam" id="PF13785"/>
    </source>
</evidence>
<evidence type="ECO:0000256" key="1">
    <source>
        <dbReference type="SAM" id="Phobius"/>
    </source>
</evidence>
<evidence type="ECO:0000313" key="3">
    <source>
        <dbReference type="EMBL" id="TGK11373.1"/>
    </source>
</evidence>
<dbReference type="Pfam" id="PF13785">
    <property type="entry name" value="DUF4178"/>
    <property type="match status" value="2"/>
</dbReference>
<dbReference type="Proteomes" id="UP000298458">
    <property type="component" value="Unassembled WGS sequence"/>
</dbReference>
<keyword evidence="1" id="KW-1133">Transmembrane helix</keyword>
<keyword evidence="1" id="KW-0472">Membrane</keyword>
<dbReference type="OrthoDB" id="228033at2"/>
<dbReference type="InterPro" id="IPR025235">
    <property type="entry name" value="DUF4178"/>
</dbReference>
<keyword evidence="1" id="KW-0812">Transmembrane</keyword>
<feature type="domain" description="DUF4178" evidence="2">
    <location>
        <begin position="56"/>
        <end position="210"/>
    </location>
</feature>
<dbReference type="EMBL" id="RQET01000004">
    <property type="protein sequence ID" value="TGK11373.1"/>
    <property type="molecule type" value="Genomic_DNA"/>
</dbReference>
<dbReference type="RefSeq" id="WP_135766778.1">
    <property type="nucleotide sequence ID" value="NZ_RQET01000004.1"/>
</dbReference>
<evidence type="ECO:0000313" key="4">
    <source>
        <dbReference type="Proteomes" id="UP000298458"/>
    </source>
</evidence>
<protein>
    <submittedName>
        <fullName evidence="3">DUF4178 domain-containing protein</fullName>
    </submittedName>
</protein>
<accession>A0A4R9GHB2</accession>
<gene>
    <name evidence="3" type="ORF">EHO60_03395</name>
</gene>
<name>A0A4R9GHB2_9LEPT</name>
<feature type="domain" description="DUF4178" evidence="2">
    <location>
        <begin position="307"/>
        <end position="427"/>
    </location>
</feature>
<proteinExistence type="predicted"/>
<feature type="transmembrane region" description="Helical" evidence="1">
    <location>
        <begin position="629"/>
        <end position="647"/>
    </location>
</feature>
<organism evidence="3 4">
    <name type="scientific">Leptospira fletcheri</name>
    <dbReference type="NCBI Taxonomy" id="2484981"/>
    <lineage>
        <taxon>Bacteria</taxon>
        <taxon>Pseudomonadati</taxon>
        <taxon>Spirochaetota</taxon>
        <taxon>Spirochaetia</taxon>
        <taxon>Leptospirales</taxon>
        <taxon>Leptospiraceae</taxon>
        <taxon>Leptospira</taxon>
    </lineage>
</organism>
<comment type="caution">
    <text evidence="3">The sequence shown here is derived from an EMBL/GenBank/DDBJ whole genome shotgun (WGS) entry which is preliminary data.</text>
</comment>
<keyword evidence="4" id="KW-1185">Reference proteome</keyword>
<sequence length="657" mass="73997">MSELSCPNCGAPVPFINKASVYAVCPNCRTLSLKKDVQLEKIGESGELADDNTVIRIGTEGTFRKKNFKVLGRIQLKFDLGYWNEWYVSEEDGSTAWLGEAQGIYFYTRLDTSLPADQFPRVPEPTSEYPKIYEAGHGKKDRLSPGDTFTLGRDWTLKEISVAECVGGEGELPLNFETGYRAVLLDIADGEDNFGTIDYSDEPPLLFVGHAATFQELQLRNLKENAVAFGAGLVQARSIQCVGCGASLNQLRPDFSKSIACEYCGTVMDTEQQDLKVIAKFEEVSKEGIYLPLGTQVKLPGRPESQVLGILKKSSEEDGETFRWTDYLLHYPGGYAWLNENGNNWTYFEPLLGVPKWASGLKRIYGKEKYDWYAKSESNTDLALGEFYWKVKSGEKAEIEDYVSPPNMLSSERTEREIFWSKGTFVPFQTMKGALPLEVASKLQKPEDIGACEPNPYKIRLKRNFRIAVVLTAIFFFVEMYGCIKAKEEVVYQGNFAYVQTSPSGTDIGTFNFHDNSFVTDIFEIKGEATDNVEIKIDSPNLDNKYMYFSVALINADTDIAYDTAIETSYYHGVDDGESWSEGSKSGSKDMAEIPPGHYYLRLETQSDFRPGAGAKYNVQVLRDVMSPAPFFLFGILLWLPLIYTFFKSYYFDSRRT</sequence>